<evidence type="ECO:0000259" key="4">
    <source>
        <dbReference type="Pfam" id="PF00881"/>
    </source>
</evidence>
<evidence type="ECO:0000256" key="1">
    <source>
        <dbReference type="ARBA" id="ARBA00007118"/>
    </source>
</evidence>
<dbReference type="AlphaFoldDB" id="A0A1E5E448"/>
<dbReference type="PANTHER" id="PTHR43673">
    <property type="entry name" value="NAD(P)H NITROREDUCTASE YDGI-RELATED"/>
    <property type="match status" value="1"/>
</dbReference>
<dbReference type="PANTHER" id="PTHR43673:SF10">
    <property type="entry name" value="NADH DEHYDROGENASE_NAD(P)H NITROREDUCTASE XCC3605-RELATED"/>
    <property type="match status" value="1"/>
</dbReference>
<dbReference type="Proteomes" id="UP000094070">
    <property type="component" value="Unassembled WGS sequence"/>
</dbReference>
<evidence type="ECO:0000256" key="3">
    <source>
        <dbReference type="ARBA" id="ARBA00023002"/>
    </source>
</evidence>
<dbReference type="Pfam" id="PF00881">
    <property type="entry name" value="Nitroreductase"/>
    <property type="match status" value="1"/>
</dbReference>
<name>A0A1E5E448_9VIBR</name>
<evidence type="ECO:0000256" key="2">
    <source>
        <dbReference type="ARBA" id="ARBA00022857"/>
    </source>
</evidence>
<comment type="similarity">
    <text evidence="1">Belongs to the nitroreductase family.</text>
</comment>
<dbReference type="InterPro" id="IPR033878">
    <property type="entry name" value="NfsB-like"/>
</dbReference>
<feature type="domain" description="Nitroreductase" evidence="4">
    <location>
        <begin position="11"/>
        <end position="194"/>
    </location>
</feature>
<keyword evidence="6" id="KW-1185">Reference proteome</keyword>
<keyword evidence="2" id="KW-0521">NADP</keyword>
<keyword evidence="3" id="KW-0560">Oxidoreductase</keyword>
<protein>
    <submittedName>
        <fullName evidence="5">NAD(P)H-dependent oxidoreductase</fullName>
    </submittedName>
</protein>
<dbReference type="GO" id="GO:0016491">
    <property type="term" value="F:oxidoreductase activity"/>
    <property type="evidence" value="ECO:0007669"/>
    <property type="project" value="UniProtKB-KW"/>
</dbReference>
<dbReference type="Gene3D" id="3.40.109.10">
    <property type="entry name" value="NADH Oxidase"/>
    <property type="match status" value="1"/>
</dbReference>
<dbReference type="SUPFAM" id="SSF55469">
    <property type="entry name" value="FMN-dependent nitroreductase-like"/>
    <property type="match status" value="1"/>
</dbReference>
<dbReference type="InterPro" id="IPR029479">
    <property type="entry name" value="Nitroreductase"/>
</dbReference>
<sequence>MTHQIISDLNHRYTVKKYDSNKRISAQDMEVILEALRLSASSINSQPWKFIVIESDEAKERFHRTFANMYQFNQPHAKEASHIILFANHPKFSKDDYRKVVDAEVASGHLPAENYDSMLNGAFGFAESNTDETGFNGNWTKAQTYIALGNTLHTLARMGVGSTCMEGVDAEMITEMFGHELDGYVCDFALAMGYPLETEDYNFGKPKARLAKKDVITVL</sequence>
<organism evidence="5 6">
    <name type="scientific">Vibrio rumoiensis 1S-45</name>
    <dbReference type="NCBI Taxonomy" id="1188252"/>
    <lineage>
        <taxon>Bacteria</taxon>
        <taxon>Pseudomonadati</taxon>
        <taxon>Pseudomonadota</taxon>
        <taxon>Gammaproteobacteria</taxon>
        <taxon>Vibrionales</taxon>
        <taxon>Vibrionaceae</taxon>
        <taxon>Vibrio</taxon>
    </lineage>
</organism>
<reference evidence="5 6" key="1">
    <citation type="journal article" date="2012" name="Science">
        <title>Ecological populations of bacteria act as socially cohesive units of antibiotic production and resistance.</title>
        <authorList>
            <person name="Cordero O.X."/>
            <person name="Wildschutte H."/>
            <person name="Kirkup B."/>
            <person name="Proehl S."/>
            <person name="Ngo L."/>
            <person name="Hussain F."/>
            <person name="Le Roux F."/>
            <person name="Mincer T."/>
            <person name="Polz M.F."/>
        </authorList>
    </citation>
    <scope>NUCLEOTIDE SEQUENCE [LARGE SCALE GENOMIC DNA]</scope>
    <source>
        <strain evidence="5 6">1S-45</strain>
    </source>
</reference>
<comment type="caution">
    <text evidence="5">The sequence shown here is derived from an EMBL/GenBank/DDBJ whole genome shotgun (WGS) entry which is preliminary data.</text>
</comment>
<evidence type="ECO:0000313" key="5">
    <source>
        <dbReference type="EMBL" id="OEF27467.1"/>
    </source>
</evidence>
<dbReference type="InterPro" id="IPR000415">
    <property type="entry name" value="Nitroreductase-like"/>
</dbReference>
<accession>A0A1E5E448</accession>
<dbReference type="CDD" id="cd02149">
    <property type="entry name" value="NfsB-like"/>
    <property type="match status" value="1"/>
</dbReference>
<dbReference type="eggNOG" id="COG0778">
    <property type="taxonomic scope" value="Bacteria"/>
</dbReference>
<proteinExistence type="inferred from homology"/>
<dbReference type="STRING" id="1188252.A1QC_15105"/>
<gene>
    <name evidence="5" type="ORF">A1QC_15105</name>
</gene>
<dbReference type="OrthoDB" id="9809288at2"/>
<dbReference type="EMBL" id="AJYK02000034">
    <property type="protein sequence ID" value="OEF27467.1"/>
    <property type="molecule type" value="Genomic_DNA"/>
</dbReference>
<dbReference type="RefSeq" id="WP_017026204.1">
    <property type="nucleotide sequence ID" value="NZ_AJYK02000034.1"/>
</dbReference>
<evidence type="ECO:0000313" key="6">
    <source>
        <dbReference type="Proteomes" id="UP000094070"/>
    </source>
</evidence>